<gene>
    <name evidence="2" type="ORF">GCM10008942_04480</name>
</gene>
<reference evidence="2 3" key="1">
    <citation type="journal article" date="2019" name="Int. J. Syst. Evol. Microbiol.">
        <title>The Global Catalogue of Microorganisms (GCM) 10K type strain sequencing project: providing services to taxonomists for standard genome sequencing and annotation.</title>
        <authorList>
            <consortium name="The Broad Institute Genomics Platform"/>
            <consortium name="The Broad Institute Genome Sequencing Center for Infectious Disease"/>
            <person name="Wu L."/>
            <person name="Ma J."/>
        </authorList>
    </citation>
    <scope>NUCLEOTIDE SEQUENCE [LARGE SCALE GENOMIC DNA]</scope>
    <source>
        <strain evidence="2 3">JCM 15089</strain>
    </source>
</reference>
<organism evidence="2 3">
    <name type="scientific">Rhizomicrobium electricum</name>
    <dbReference type="NCBI Taxonomy" id="480070"/>
    <lineage>
        <taxon>Bacteria</taxon>
        <taxon>Pseudomonadati</taxon>
        <taxon>Pseudomonadota</taxon>
        <taxon>Alphaproteobacteria</taxon>
        <taxon>Micropepsales</taxon>
        <taxon>Micropepsaceae</taxon>
        <taxon>Rhizomicrobium</taxon>
    </lineage>
</organism>
<dbReference type="Proteomes" id="UP001499951">
    <property type="component" value="Unassembled WGS sequence"/>
</dbReference>
<dbReference type="InterPro" id="IPR011104">
    <property type="entry name" value="Hpr_kin/Pase_C"/>
</dbReference>
<accession>A0ABN1E4V2</accession>
<dbReference type="Gene3D" id="3.40.50.300">
    <property type="entry name" value="P-loop containing nucleotide triphosphate hydrolases"/>
    <property type="match status" value="1"/>
</dbReference>
<dbReference type="SUPFAM" id="SSF53795">
    <property type="entry name" value="PEP carboxykinase-like"/>
    <property type="match status" value="1"/>
</dbReference>
<dbReference type="CDD" id="cd01918">
    <property type="entry name" value="HprK_C"/>
    <property type="match status" value="1"/>
</dbReference>
<comment type="caution">
    <text evidence="2">The sequence shown here is derived from an EMBL/GenBank/DDBJ whole genome shotgun (WGS) entry which is preliminary data.</text>
</comment>
<dbReference type="PANTHER" id="PTHR30305">
    <property type="entry name" value="PROTEIN YJDM-RELATED"/>
    <property type="match status" value="1"/>
</dbReference>
<dbReference type="InterPro" id="IPR027417">
    <property type="entry name" value="P-loop_NTPase"/>
</dbReference>
<keyword evidence="3" id="KW-1185">Reference proteome</keyword>
<evidence type="ECO:0000259" key="1">
    <source>
        <dbReference type="Pfam" id="PF07475"/>
    </source>
</evidence>
<feature type="domain" description="HPr kinase/phosphorylase C-terminal" evidence="1">
    <location>
        <begin position="27"/>
        <end position="91"/>
    </location>
</feature>
<protein>
    <recommendedName>
        <fullName evidence="1">HPr kinase/phosphorylase C-terminal domain-containing protein</fullName>
    </recommendedName>
</protein>
<dbReference type="EMBL" id="BAAADD010000001">
    <property type="protein sequence ID" value="GAA0559110.1"/>
    <property type="molecule type" value="Genomic_DNA"/>
</dbReference>
<evidence type="ECO:0000313" key="3">
    <source>
        <dbReference type="Proteomes" id="UP001499951"/>
    </source>
</evidence>
<evidence type="ECO:0000313" key="2">
    <source>
        <dbReference type="EMBL" id="GAA0559110.1"/>
    </source>
</evidence>
<dbReference type="PANTHER" id="PTHR30305:SF1">
    <property type="entry name" value="HPR KINASE_PHOSPHORYLASE"/>
    <property type="match status" value="1"/>
</dbReference>
<name>A0ABN1E4V2_9PROT</name>
<proteinExistence type="predicted"/>
<sequence length="166" mass="17236">MELTVNIHATALRLGRAGAAFGAPASCGVLLIGKSGSGKSDLALRLMAAGARLVADDRTDLYVSRGRLYAKPPKRIAGLLEVRGVGILKVPYDTKTQVTLVVELGKAGPRLPETLTFRPPAALRLPPAAAPPVISLRAFEASAPAKIAAAAAAYAKGLHREDINPI</sequence>
<dbReference type="Pfam" id="PF07475">
    <property type="entry name" value="Hpr_kinase_C"/>
    <property type="match status" value="1"/>
</dbReference>